<dbReference type="PROSITE" id="PS00211">
    <property type="entry name" value="ABC_TRANSPORTER_1"/>
    <property type="match status" value="1"/>
</dbReference>
<evidence type="ECO:0000256" key="2">
    <source>
        <dbReference type="ARBA" id="ARBA00022475"/>
    </source>
</evidence>
<dbReference type="NCBIfam" id="TIGR02142">
    <property type="entry name" value="modC_ABC"/>
    <property type="match status" value="1"/>
</dbReference>
<evidence type="ECO:0000259" key="11">
    <source>
        <dbReference type="PROSITE" id="PS51866"/>
    </source>
</evidence>
<dbReference type="InterPro" id="IPR008995">
    <property type="entry name" value="Mo/tungstate-bd_C_term_dom"/>
</dbReference>
<dbReference type="SUPFAM" id="SSF50331">
    <property type="entry name" value="MOP-like"/>
    <property type="match status" value="1"/>
</dbReference>
<dbReference type="EMBL" id="CAADFA010000197">
    <property type="protein sequence ID" value="VFJ57320.1"/>
    <property type="molecule type" value="Genomic_DNA"/>
</dbReference>
<dbReference type="PANTHER" id="PTHR43514">
    <property type="entry name" value="ABC TRANSPORTER I FAMILY MEMBER 10"/>
    <property type="match status" value="1"/>
</dbReference>
<dbReference type="PANTHER" id="PTHR43514:SF10">
    <property type="entry name" value="MOLYBDENUM IMPORT ATP-BINDING PROTEIN MODC 2"/>
    <property type="match status" value="1"/>
</dbReference>
<evidence type="ECO:0000256" key="8">
    <source>
        <dbReference type="ARBA" id="ARBA00023136"/>
    </source>
</evidence>
<protein>
    <submittedName>
        <fullName evidence="13">Molybdate transport system ATP-binding protein</fullName>
    </submittedName>
</protein>
<reference evidence="13" key="1">
    <citation type="submission" date="2019-02" db="EMBL/GenBank/DDBJ databases">
        <authorList>
            <person name="Gruber-Vodicka R. H."/>
            <person name="Seah K. B. B."/>
        </authorList>
    </citation>
    <scope>NUCLEOTIDE SEQUENCE</scope>
    <source>
        <strain evidence="13">BECK_BZ163</strain>
        <strain evidence="14">BECK_BZ164</strain>
        <strain evidence="12">BECK_BZ165</strain>
    </source>
</reference>
<feature type="domain" description="Mop" evidence="11">
    <location>
        <begin position="295"/>
        <end position="363"/>
    </location>
</feature>
<dbReference type="Gene3D" id="2.40.50.100">
    <property type="match status" value="1"/>
</dbReference>
<dbReference type="InterPro" id="IPR004606">
    <property type="entry name" value="Mop_domain"/>
</dbReference>
<keyword evidence="6 13" id="KW-0067">ATP-binding</keyword>
<evidence type="ECO:0000256" key="4">
    <source>
        <dbReference type="ARBA" id="ARBA00022519"/>
    </source>
</evidence>
<proteinExistence type="predicted"/>
<dbReference type="SMART" id="SM00382">
    <property type="entry name" value="AAA"/>
    <property type="match status" value="1"/>
</dbReference>
<dbReference type="InterPro" id="IPR027417">
    <property type="entry name" value="P-loop_NTPase"/>
</dbReference>
<keyword evidence="5" id="KW-0547">Nucleotide-binding</keyword>
<evidence type="ECO:0000256" key="5">
    <source>
        <dbReference type="ARBA" id="ARBA00022741"/>
    </source>
</evidence>
<keyword evidence="3 9" id="KW-0500">Molybdenum</keyword>
<keyword evidence="7" id="KW-1278">Translocase</keyword>
<keyword evidence="4" id="KW-0997">Cell inner membrane</keyword>
<evidence type="ECO:0000256" key="9">
    <source>
        <dbReference type="PROSITE-ProRule" id="PRU01213"/>
    </source>
</evidence>
<keyword evidence="2" id="KW-1003">Cell membrane</keyword>
<dbReference type="GO" id="GO:0005524">
    <property type="term" value="F:ATP binding"/>
    <property type="evidence" value="ECO:0007669"/>
    <property type="project" value="UniProtKB-KW"/>
</dbReference>
<organism evidence="13">
    <name type="scientific">Candidatus Kentrum sp. FM</name>
    <dbReference type="NCBI Taxonomy" id="2126340"/>
    <lineage>
        <taxon>Bacteria</taxon>
        <taxon>Pseudomonadati</taxon>
        <taxon>Pseudomonadota</taxon>
        <taxon>Gammaproteobacteria</taxon>
        <taxon>Candidatus Kentrum</taxon>
    </lineage>
</organism>
<sequence>MNPGITFRFRLGRGNFRLDAQREIPGTGVTALFGRSGSGKTTLLRCIAGLERVQDGFVSVNGECWQDTHTGRFVPPHKRALGFVFQDGRLFGHLTVAANLFYGHRRTPKDRRRAEPGEITDILGLGPLLGRYPGTLSGGEKQRVALGRALMNSPRLLLMDEPMTGLDGARKEEVMPYLEALRFRFHIPFVYVSHDMGEITRVADWLVLMEDGRTHQAGPLAGMLARTDLPIAREEDAGAVLSVVVARHDEGFHLTEVHFAGGRLLIPRTRRGIGERLRLRVHARDVSLTLDPPGRTSILNVITARVMEVAAQGPGRVLVRLDAGGVPLLARITEKSCHELGLREGLPGGLRVHAQIKSVALGE</sequence>
<dbReference type="GO" id="GO:0140359">
    <property type="term" value="F:ABC-type transporter activity"/>
    <property type="evidence" value="ECO:0007669"/>
    <property type="project" value="InterPro"/>
</dbReference>
<feature type="domain" description="ABC transporter" evidence="10">
    <location>
        <begin position="1"/>
        <end position="236"/>
    </location>
</feature>
<dbReference type="InterPro" id="IPR003593">
    <property type="entry name" value="AAA+_ATPase"/>
</dbReference>
<accession>A0A450SVA3</accession>
<dbReference type="AlphaFoldDB" id="A0A450SVA3"/>
<dbReference type="PROSITE" id="PS50893">
    <property type="entry name" value="ABC_TRANSPORTER_2"/>
    <property type="match status" value="1"/>
</dbReference>
<evidence type="ECO:0000313" key="12">
    <source>
        <dbReference type="EMBL" id="VFJ57320.1"/>
    </source>
</evidence>
<dbReference type="InterPro" id="IPR011868">
    <property type="entry name" value="ModC_ABC_ATP-bd"/>
</dbReference>
<evidence type="ECO:0000313" key="14">
    <source>
        <dbReference type="EMBL" id="VFK11814.1"/>
    </source>
</evidence>
<dbReference type="GO" id="GO:0016020">
    <property type="term" value="C:membrane"/>
    <property type="evidence" value="ECO:0007669"/>
    <property type="project" value="InterPro"/>
</dbReference>
<dbReference type="Pfam" id="PF03459">
    <property type="entry name" value="TOBE"/>
    <property type="match status" value="1"/>
</dbReference>
<evidence type="ECO:0000256" key="3">
    <source>
        <dbReference type="ARBA" id="ARBA00022505"/>
    </source>
</evidence>
<dbReference type="Pfam" id="PF00005">
    <property type="entry name" value="ABC_tran"/>
    <property type="match status" value="1"/>
</dbReference>
<dbReference type="SUPFAM" id="SSF52540">
    <property type="entry name" value="P-loop containing nucleoside triphosphate hydrolases"/>
    <property type="match status" value="1"/>
</dbReference>
<evidence type="ECO:0000256" key="7">
    <source>
        <dbReference type="ARBA" id="ARBA00022967"/>
    </source>
</evidence>
<dbReference type="EMBL" id="CAADFL010000208">
    <property type="protein sequence ID" value="VFK11814.1"/>
    <property type="molecule type" value="Genomic_DNA"/>
</dbReference>
<dbReference type="EMBL" id="CAADEZ010000203">
    <property type="protein sequence ID" value="VFJ57888.1"/>
    <property type="molecule type" value="Genomic_DNA"/>
</dbReference>
<dbReference type="InterPro" id="IPR003439">
    <property type="entry name" value="ABC_transporter-like_ATP-bd"/>
</dbReference>
<dbReference type="PROSITE" id="PS51866">
    <property type="entry name" value="MOP"/>
    <property type="match status" value="1"/>
</dbReference>
<evidence type="ECO:0000256" key="1">
    <source>
        <dbReference type="ARBA" id="ARBA00022448"/>
    </source>
</evidence>
<dbReference type="InterPro" id="IPR005116">
    <property type="entry name" value="Transp-assoc_OB_typ1"/>
</dbReference>
<keyword evidence="1" id="KW-0813">Transport</keyword>
<gene>
    <name evidence="13" type="ORF">BECKFM1743A_GA0114220_102031</name>
    <name evidence="14" type="ORF">BECKFM1743B_GA0114221_102084</name>
    <name evidence="12" type="ORF">BECKFM1743C_GA0114222_101971</name>
</gene>
<dbReference type="GO" id="GO:0016887">
    <property type="term" value="F:ATP hydrolysis activity"/>
    <property type="evidence" value="ECO:0007669"/>
    <property type="project" value="InterPro"/>
</dbReference>
<dbReference type="Gene3D" id="3.40.50.300">
    <property type="entry name" value="P-loop containing nucleotide triphosphate hydrolases"/>
    <property type="match status" value="1"/>
</dbReference>
<dbReference type="InterPro" id="IPR017871">
    <property type="entry name" value="ABC_transporter-like_CS"/>
</dbReference>
<name>A0A450SVA3_9GAMM</name>
<evidence type="ECO:0000259" key="10">
    <source>
        <dbReference type="PROSITE" id="PS50893"/>
    </source>
</evidence>
<evidence type="ECO:0000313" key="13">
    <source>
        <dbReference type="EMBL" id="VFJ57888.1"/>
    </source>
</evidence>
<keyword evidence="8" id="KW-0472">Membrane</keyword>
<evidence type="ECO:0000256" key="6">
    <source>
        <dbReference type="ARBA" id="ARBA00022840"/>
    </source>
</evidence>
<dbReference type="GO" id="GO:0015098">
    <property type="term" value="F:molybdate ion transmembrane transporter activity"/>
    <property type="evidence" value="ECO:0007669"/>
    <property type="project" value="InterPro"/>
</dbReference>
<dbReference type="InterPro" id="IPR050334">
    <property type="entry name" value="Molybdenum_import_ModC"/>
</dbReference>